<proteinExistence type="predicted"/>
<sequence length="75" mass="8054">MLKYGIMAGVGILIFFAGVLFIEFSGVFEPSHISGHGWFAFGLAACLSILVSVGLFALIFFSARSGHDDINDLNK</sequence>
<comment type="caution">
    <text evidence="2">The sequence shown here is derived from an EMBL/GenBank/DDBJ whole genome shotgun (WGS) entry which is preliminary data.</text>
</comment>
<evidence type="ECO:0000313" key="2">
    <source>
        <dbReference type="EMBL" id="MFC6196661.1"/>
    </source>
</evidence>
<name>A0ABW1S558_9PROT</name>
<keyword evidence="1" id="KW-0472">Membrane</keyword>
<gene>
    <name evidence="2" type="ORF">ACFQDM_01150</name>
</gene>
<dbReference type="EMBL" id="JBHSSW010000002">
    <property type="protein sequence ID" value="MFC6196661.1"/>
    <property type="molecule type" value="Genomic_DNA"/>
</dbReference>
<keyword evidence="1" id="KW-0812">Transmembrane</keyword>
<evidence type="ECO:0000256" key="1">
    <source>
        <dbReference type="SAM" id="Phobius"/>
    </source>
</evidence>
<keyword evidence="3" id="KW-1185">Reference proteome</keyword>
<dbReference type="RefSeq" id="WP_377374368.1">
    <property type="nucleotide sequence ID" value="NZ_JBHSSW010000002.1"/>
</dbReference>
<dbReference type="Proteomes" id="UP001596303">
    <property type="component" value="Unassembled WGS sequence"/>
</dbReference>
<keyword evidence="1" id="KW-1133">Transmembrane helix</keyword>
<evidence type="ECO:0000313" key="3">
    <source>
        <dbReference type="Proteomes" id="UP001596303"/>
    </source>
</evidence>
<feature type="transmembrane region" description="Helical" evidence="1">
    <location>
        <begin position="38"/>
        <end position="63"/>
    </location>
</feature>
<reference evidence="3" key="1">
    <citation type="journal article" date="2019" name="Int. J. Syst. Evol. Microbiol.">
        <title>The Global Catalogue of Microorganisms (GCM) 10K type strain sequencing project: providing services to taxonomists for standard genome sequencing and annotation.</title>
        <authorList>
            <consortium name="The Broad Institute Genomics Platform"/>
            <consortium name="The Broad Institute Genome Sequencing Center for Infectious Disease"/>
            <person name="Wu L."/>
            <person name="Ma J."/>
        </authorList>
    </citation>
    <scope>NUCLEOTIDE SEQUENCE [LARGE SCALE GENOMIC DNA]</scope>
    <source>
        <strain evidence="3">CGMCC-1.15741</strain>
    </source>
</reference>
<feature type="transmembrane region" description="Helical" evidence="1">
    <location>
        <begin position="6"/>
        <end position="26"/>
    </location>
</feature>
<protein>
    <submittedName>
        <fullName evidence="2">Uncharacterized protein</fullName>
    </submittedName>
</protein>
<accession>A0ABW1S558</accession>
<organism evidence="2 3">
    <name type="scientific">Ponticaulis profundi</name>
    <dbReference type="NCBI Taxonomy" id="2665222"/>
    <lineage>
        <taxon>Bacteria</taxon>
        <taxon>Pseudomonadati</taxon>
        <taxon>Pseudomonadota</taxon>
        <taxon>Alphaproteobacteria</taxon>
        <taxon>Hyphomonadales</taxon>
        <taxon>Hyphomonadaceae</taxon>
        <taxon>Ponticaulis</taxon>
    </lineage>
</organism>